<keyword evidence="1" id="KW-0472">Membrane</keyword>
<protein>
    <recommendedName>
        <fullName evidence="2">Mechanosensitive ion channel MscS domain-containing protein</fullName>
    </recommendedName>
</protein>
<evidence type="ECO:0000313" key="4">
    <source>
        <dbReference type="Proteomes" id="UP001501496"/>
    </source>
</evidence>
<gene>
    <name evidence="3" type="ORF">GCM10022291_01650</name>
</gene>
<comment type="caution">
    <text evidence="3">The sequence shown here is derived from an EMBL/GenBank/DDBJ whole genome shotgun (WGS) entry which is preliminary data.</text>
</comment>
<dbReference type="EMBL" id="BAABCA010000001">
    <property type="protein sequence ID" value="GAA4230760.1"/>
    <property type="molecule type" value="Genomic_DNA"/>
</dbReference>
<dbReference type="RefSeq" id="WP_344785992.1">
    <property type="nucleotide sequence ID" value="NZ_BAABCA010000001.1"/>
</dbReference>
<dbReference type="Proteomes" id="UP001501496">
    <property type="component" value="Unassembled WGS sequence"/>
</dbReference>
<feature type="transmembrane region" description="Helical" evidence="1">
    <location>
        <begin position="155"/>
        <end position="174"/>
    </location>
</feature>
<name>A0ABP8C055_9FLAO</name>
<dbReference type="PANTHER" id="PTHR30221:SF1">
    <property type="entry name" value="SMALL-CONDUCTANCE MECHANOSENSITIVE CHANNEL"/>
    <property type="match status" value="1"/>
</dbReference>
<feature type="domain" description="Mechanosensitive ion channel MscS" evidence="2">
    <location>
        <begin position="218"/>
        <end position="267"/>
    </location>
</feature>
<dbReference type="PANTHER" id="PTHR30221">
    <property type="entry name" value="SMALL-CONDUCTANCE MECHANOSENSITIVE CHANNEL"/>
    <property type="match status" value="1"/>
</dbReference>
<evidence type="ECO:0000313" key="3">
    <source>
        <dbReference type="EMBL" id="GAA4230760.1"/>
    </source>
</evidence>
<feature type="transmembrane region" description="Helical" evidence="1">
    <location>
        <begin position="113"/>
        <end position="134"/>
    </location>
</feature>
<keyword evidence="1" id="KW-0812">Transmembrane</keyword>
<sequence>MDFITRLKESFEVIWIQIASSAPKILFVLAAIIIALLFIKLVVGVLRKALKAVNADKLDDKINELNLFGDKKVEFSIINILTKTLKWLMYLFLILVISDILKLNMVSEGIKSFLGYLPKLFTALIIFILGFFFANFIKKSLQSFFESIDLSGAKIVSQLVFIVLMIFISITALNRAEIETDIITENVTLILTAFLFAFALAFGLGAQKVIGDLLRTFYTRKTYEIGEKIKFNNTEGEIESIDGISITIKTKTGRTVVPIKDIVETKVEIQE</sequence>
<reference evidence="4" key="1">
    <citation type="journal article" date="2019" name="Int. J. Syst. Evol. Microbiol.">
        <title>The Global Catalogue of Microorganisms (GCM) 10K type strain sequencing project: providing services to taxonomists for standard genome sequencing and annotation.</title>
        <authorList>
            <consortium name="The Broad Institute Genomics Platform"/>
            <consortium name="The Broad Institute Genome Sequencing Center for Infectious Disease"/>
            <person name="Wu L."/>
            <person name="Ma J."/>
        </authorList>
    </citation>
    <scope>NUCLEOTIDE SEQUENCE [LARGE SCALE GENOMIC DNA]</scope>
    <source>
        <strain evidence="4">JCM 17630</strain>
    </source>
</reference>
<feature type="transmembrane region" description="Helical" evidence="1">
    <location>
        <begin position="25"/>
        <end position="46"/>
    </location>
</feature>
<evidence type="ECO:0000256" key="1">
    <source>
        <dbReference type="SAM" id="Phobius"/>
    </source>
</evidence>
<dbReference type="Gene3D" id="1.10.287.1260">
    <property type="match status" value="1"/>
</dbReference>
<dbReference type="InterPro" id="IPR045275">
    <property type="entry name" value="MscS_archaea/bacteria_type"/>
</dbReference>
<proteinExistence type="predicted"/>
<dbReference type="InterPro" id="IPR006685">
    <property type="entry name" value="MscS_channel_2nd"/>
</dbReference>
<organism evidence="3 4">
    <name type="scientific">Postechiella marina</name>
    <dbReference type="NCBI Taxonomy" id="943941"/>
    <lineage>
        <taxon>Bacteria</taxon>
        <taxon>Pseudomonadati</taxon>
        <taxon>Bacteroidota</taxon>
        <taxon>Flavobacteriia</taxon>
        <taxon>Flavobacteriales</taxon>
        <taxon>Flavobacteriaceae</taxon>
        <taxon>Postechiella</taxon>
    </lineage>
</organism>
<accession>A0ABP8C055</accession>
<dbReference type="Pfam" id="PF05552">
    <property type="entry name" value="MS_channel_1st_1"/>
    <property type="match status" value="2"/>
</dbReference>
<evidence type="ECO:0000259" key="2">
    <source>
        <dbReference type="Pfam" id="PF00924"/>
    </source>
</evidence>
<dbReference type="Pfam" id="PF00924">
    <property type="entry name" value="MS_channel_2nd"/>
    <property type="match status" value="1"/>
</dbReference>
<keyword evidence="4" id="KW-1185">Reference proteome</keyword>
<dbReference type="InterPro" id="IPR008910">
    <property type="entry name" value="MSC_TM_helix"/>
</dbReference>
<feature type="transmembrane region" description="Helical" evidence="1">
    <location>
        <begin position="186"/>
        <end position="206"/>
    </location>
</feature>
<keyword evidence="1" id="KW-1133">Transmembrane helix</keyword>